<keyword evidence="3" id="KW-1185">Reference proteome</keyword>
<name>A0ABW5IZA3_9FLAO</name>
<dbReference type="Pfam" id="PF01966">
    <property type="entry name" value="HD"/>
    <property type="match status" value="1"/>
</dbReference>
<organism evidence="2 3">
    <name type="scientific">Salinimicrobium flavum</name>
    <dbReference type="NCBI Taxonomy" id="1737065"/>
    <lineage>
        <taxon>Bacteria</taxon>
        <taxon>Pseudomonadati</taxon>
        <taxon>Bacteroidota</taxon>
        <taxon>Flavobacteriia</taxon>
        <taxon>Flavobacteriales</taxon>
        <taxon>Flavobacteriaceae</taxon>
        <taxon>Salinimicrobium</taxon>
    </lineage>
</organism>
<dbReference type="Gene3D" id="1.10.3210.10">
    <property type="entry name" value="Hypothetical protein af1432"/>
    <property type="match status" value="1"/>
</dbReference>
<evidence type="ECO:0000313" key="3">
    <source>
        <dbReference type="Proteomes" id="UP001597468"/>
    </source>
</evidence>
<evidence type="ECO:0000313" key="2">
    <source>
        <dbReference type="EMBL" id="MFD2518372.1"/>
    </source>
</evidence>
<gene>
    <name evidence="2" type="ORF">ACFSTG_10740</name>
</gene>
<evidence type="ECO:0000259" key="1">
    <source>
        <dbReference type="Pfam" id="PF01966"/>
    </source>
</evidence>
<dbReference type="RefSeq" id="WP_380752364.1">
    <property type="nucleotide sequence ID" value="NZ_JBHULT010000009.1"/>
</dbReference>
<dbReference type="PANTHER" id="PTHR21174">
    <property type="match status" value="1"/>
</dbReference>
<dbReference type="InterPro" id="IPR006674">
    <property type="entry name" value="HD_domain"/>
</dbReference>
<protein>
    <submittedName>
        <fullName evidence="2">HD domain-containing protein</fullName>
    </submittedName>
</protein>
<comment type="caution">
    <text evidence="2">The sequence shown here is derived from an EMBL/GenBank/DDBJ whole genome shotgun (WGS) entry which is preliminary data.</text>
</comment>
<reference evidence="3" key="1">
    <citation type="journal article" date="2019" name="Int. J. Syst. Evol. Microbiol.">
        <title>The Global Catalogue of Microorganisms (GCM) 10K type strain sequencing project: providing services to taxonomists for standard genome sequencing and annotation.</title>
        <authorList>
            <consortium name="The Broad Institute Genomics Platform"/>
            <consortium name="The Broad Institute Genome Sequencing Center for Infectious Disease"/>
            <person name="Wu L."/>
            <person name="Ma J."/>
        </authorList>
    </citation>
    <scope>NUCLEOTIDE SEQUENCE [LARGE SCALE GENOMIC DNA]</scope>
    <source>
        <strain evidence="3">KCTC 42585</strain>
    </source>
</reference>
<proteinExistence type="predicted"/>
<dbReference type="PANTHER" id="PTHR21174:SF0">
    <property type="entry name" value="HD PHOSPHOHYDROLASE FAMILY PROTEIN-RELATED"/>
    <property type="match status" value="1"/>
</dbReference>
<dbReference type="EMBL" id="JBHULT010000009">
    <property type="protein sequence ID" value="MFD2518372.1"/>
    <property type="molecule type" value="Genomic_DNA"/>
</dbReference>
<sequence>MTTFEKIYRQVISKLENELPPGLYYHSTDHTKYVLRMAEFLAEKEGVSGRDLFLLKVAALYHDTGFTVGREDHEETSCSIASEELPGYGLTSEEIKKVCSMILATRLPQQPKNKLEKILADADLEYLGTDKFEKVGELLYKEMAFLQPEMDKEKWHEIEKKFLHNHKYHTKFCRENREPKKSENLEKVKRKLEIIKSDTSR</sequence>
<dbReference type="InterPro" id="IPR003607">
    <property type="entry name" value="HD/PDEase_dom"/>
</dbReference>
<accession>A0ABW5IZA3</accession>
<feature type="domain" description="HD" evidence="1">
    <location>
        <begin position="29"/>
        <end position="123"/>
    </location>
</feature>
<dbReference type="SUPFAM" id="SSF109604">
    <property type="entry name" value="HD-domain/PDEase-like"/>
    <property type="match status" value="1"/>
</dbReference>
<dbReference type="CDD" id="cd00077">
    <property type="entry name" value="HDc"/>
    <property type="match status" value="1"/>
</dbReference>
<dbReference type="InterPro" id="IPR009218">
    <property type="entry name" value="HD_phosphohydro"/>
</dbReference>
<dbReference type="Proteomes" id="UP001597468">
    <property type="component" value="Unassembled WGS sequence"/>
</dbReference>